<comment type="caution">
    <text evidence="2">The sequence shown here is derived from an EMBL/GenBank/DDBJ whole genome shotgun (WGS) entry which is preliminary data.</text>
</comment>
<dbReference type="InterPro" id="IPR036388">
    <property type="entry name" value="WH-like_DNA-bd_sf"/>
</dbReference>
<dbReference type="EMBL" id="PYAG01000002">
    <property type="protein sequence ID" value="RAO38644.1"/>
    <property type="molecule type" value="Genomic_DNA"/>
</dbReference>
<evidence type="ECO:0000256" key="1">
    <source>
        <dbReference type="SAM" id="MobiDB-lite"/>
    </source>
</evidence>
<organism evidence="2 3">
    <name type="scientific">Micromonospora saelicesensis</name>
    <dbReference type="NCBI Taxonomy" id="285676"/>
    <lineage>
        <taxon>Bacteria</taxon>
        <taxon>Bacillati</taxon>
        <taxon>Actinomycetota</taxon>
        <taxon>Actinomycetes</taxon>
        <taxon>Micromonosporales</taxon>
        <taxon>Micromonosporaceae</taxon>
        <taxon>Micromonospora</taxon>
    </lineage>
</organism>
<evidence type="ECO:0008006" key="4">
    <source>
        <dbReference type="Google" id="ProtNLM"/>
    </source>
</evidence>
<feature type="compositionally biased region" description="Basic and acidic residues" evidence="1">
    <location>
        <begin position="178"/>
        <end position="189"/>
    </location>
</feature>
<accession>A0A328NUL8</accession>
<proteinExistence type="predicted"/>
<dbReference type="SUPFAM" id="SSF46785">
    <property type="entry name" value="Winged helix' DNA-binding domain"/>
    <property type="match status" value="1"/>
</dbReference>
<evidence type="ECO:0000313" key="3">
    <source>
        <dbReference type="Proteomes" id="UP000249419"/>
    </source>
</evidence>
<protein>
    <recommendedName>
        <fullName evidence="4">MarR family transcriptional regulator</fullName>
    </recommendedName>
</protein>
<dbReference type="Proteomes" id="UP000249419">
    <property type="component" value="Unassembled WGS sequence"/>
</dbReference>
<sequence>MTSTPTNTTTDTAATAPLAPSVAKVVAALHRLGEATAAAIATEAGLGYSTTTPKLRTLETAGLAEPTRSDTGRSLWRLTDTGRAHAEQGEHGQPAPEPATRATDTAAEHGPHGDDTQESEEAAGQDHDQRPAAEVPADGQPDAIQESTSPAPGGVEVAPDEAAEAEDTETHDGDDDDRSTAEPEARAATDDTDPATGTTPAANEADAGPATPDCPPAGTATDSTTGDPAREVPAAPPATGAAGEAAQARTRRASGTLRGAILDILEANPGQQYKVSELCKLVDRANQGTGAKKASAGAVHNAAVKLVGTGRAVLAAEKPATFALADTTA</sequence>
<evidence type="ECO:0000313" key="2">
    <source>
        <dbReference type="EMBL" id="RAO38644.1"/>
    </source>
</evidence>
<dbReference type="InterPro" id="IPR036390">
    <property type="entry name" value="WH_DNA-bd_sf"/>
</dbReference>
<gene>
    <name evidence="2" type="ORF">PSN13_00763</name>
</gene>
<name>A0A328NUL8_9ACTN</name>
<feature type="compositionally biased region" description="Acidic residues" evidence="1">
    <location>
        <begin position="158"/>
        <end position="177"/>
    </location>
</feature>
<feature type="region of interest" description="Disordered" evidence="1">
    <location>
        <begin position="84"/>
        <end position="252"/>
    </location>
</feature>
<feature type="compositionally biased region" description="Low complexity" evidence="1">
    <location>
        <begin position="237"/>
        <end position="248"/>
    </location>
</feature>
<feature type="region of interest" description="Disordered" evidence="1">
    <location>
        <begin position="1"/>
        <end position="20"/>
    </location>
</feature>
<dbReference type="RefSeq" id="WP_112673802.1">
    <property type="nucleotide sequence ID" value="NZ_PYAG01000002.1"/>
</dbReference>
<dbReference type="Gene3D" id="1.10.10.10">
    <property type="entry name" value="Winged helix-like DNA-binding domain superfamily/Winged helix DNA-binding domain"/>
    <property type="match status" value="1"/>
</dbReference>
<reference evidence="2 3" key="1">
    <citation type="submission" date="2018-03" db="EMBL/GenBank/DDBJ databases">
        <title>Defining the species Micromonospora saelicesensis and Micromonospora noduli under the framework of genomics.</title>
        <authorList>
            <person name="Riesco R."/>
            <person name="Trujillo M.E."/>
        </authorList>
    </citation>
    <scope>NUCLEOTIDE SEQUENCE [LARGE SCALE GENOMIC DNA]</scope>
    <source>
        <strain evidence="2 3">PSN13</strain>
    </source>
</reference>
<feature type="compositionally biased region" description="Basic and acidic residues" evidence="1">
    <location>
        <begin position="106"/>
        <end position="115"/>
    </location>
</feature>
<dbReference type="AlphaFoldDB" id="A0A328NUL8"/>